<feature type="domain" description="Homeobox" evidence="8">
    <location>
        <begin position="31"/>
        <end position="93"/>
    </location>
</feature>
<evidence type="ECO:0000256" key="7">
    <source>
        <dbReference type="SAM" id="MobiDB-lite"/>
    </source>
</evidence>
<dbReference type="Proteomes" id="UP001212411">
    <property type="component" value="Chromosome 1"/>
</dbReference>
<proteinExistence type="predicted"/>
<dbReference type="RefSeq" id="XP_056035321.1">
    <property type="nucleotide sequence ID" value="XM_056179653.1"/>
</dbReference>
<keyword evidence="3 5" id="KW-0371">Homeobox</keyword>
<evidence type="ECO:0000259" key="8">
    <source>
        <dbReference type="PROSITE" id="PS50071"/>
    </source>
</evidence>
<feature type="region of interest" description="Disordered" evidence="7">
    <location>
        <begin position="1"/>
        <end position="45"/>
    </location>
</feature>
<dbReference type="InterPro" id="IPR051000">
    <property type="entry name" value="Homeobox_DNA-bind_prot"/>
</dbReference>
<dbReference type="PANTHER" id="PTHR24324:SF5">
    <property type="entry name" value="HEMATOPOIETICALLY-EXPRESSED HOMEOBOX PROTEIN HHEX"/>
    <property type="match status" value="1"/>
</dbReference>
<comment type="subcellular location">
    <subcellularLocation>
        <location evidence="1 5 6">Nucleus</location>
    </subcellularLocation>
</comment>
<name>A0AAE9WAL5_9SCHI</name>
<dbReference type="GeneID" id="80874342"/>
<dbReference type="SMART" id="SM00389">
    <property type="entry name" value="HOX"/>
    <property type="match status" value="1"/>
</dbReference>
<evidence type="ECO:0000256" key="3">
    <source>
        <dbReference type="ARBA" id="ARBA00023155"/>
    </source>
</evidence>
<dbReference type="AlphaFoldDB" id="A0AAE9WAL5"/>
<dbReference type="GO" id="GO:0006357">
    <property type="term" value="P:regulation of transcription by RNA polymerase II"/>
    <property type="evidence" value="ECO:0007669"/>
    <property type="project" value="TreeGrafter"/>
</dbReference>
<keyword evidence="2 5" id="KW-0238">DNA-binding</keyword>
<reference evidence="9 10" key="1">
    <citation type="journal article" date="2023" name="G3 (Bethesda)">
        <title>A high-quality reference genome for the fission yeast Schizosaccharomyces osmophilus.</title>
        <authorList>
            <person name="Jia G.S."/>
            <person name="Zhang W.C."/>
            <person name="Liang Y."/>
            <person name="Liu X.H."/>
            <person name="Rhind N."/>
            <person name="Pidoux A."/>
            <person name="Brysch-Herzberg M."/>
            <person name="Du L.L."/>
        </authorList>
    </citation>
    <scope>NUCLEOTIDE SEQUENCE [LARGE SCALE GENOMIC DNA]</scope>
    <source>
        <strain evidence="9 10">CBS 15793</strain>
    </source>
</reference>
<dbReference type="KEGG" id="som:SOMG_00860"/>
<dbReference type="CDD" id="cd00086">
    <property type="entry name" value="homeodomain"/>
    <property type="match status" value="1"/>
</dbReference>
<dbReference type="EMBL" id="CP115611">
    <property type="protein sequence ID" value="WBW71078.1"/>
    <property type="molecule type" value="Genomic_DNA"/>
</dbReference>
<evidence type="ECO:0000256" key="1">
    <source>
        <dbReference type="ARBA" id="ARBA00004123"/>
    </source>
</evidence>
<feature type="compositionally biased region" description="Polar residues" evidence="7">
    <location>
        <begin position="192"/>
        <end position="203"/>
    </location>
</feature>
<feature type="compositionally biased region" description="Basic and acidic residues" evidence="7">
    <location>
        <begin position="172"/>
        <end position="187"/>
    </location>
</feature>
<dbReference type="PROSITE" id="PS50071">
    <property type="entry name" value="HOMEOBOX_2"/>
    <property type="match status" value="1"/>
</dbReference>
<dbReference type="Gene3D" id="1.10.10.60">
    <property type="entry name" value="Homeodomain-like"/>
    <property type="match status" value="1"/>
</dbReference>
<accession>A0AAE9WAL5</accession>
<keyword evidence="10" id="KW-1185">Reference proteome</keyword>
<evidence type="ECO:0000256" key="2">
    <source>
        <dbReference type="ARBA" id="ARBA00023125"/>
    </source>
</evidence>
<evidence type="ECO:0000256" key="6">
    <source>
        <dbReference type="RuleBase" id="RU000682"/>
    </source>
</evidence>
<dbReference type="GO" id="GO:0030154">
    <property type="term" value="P:cell differentiation"/>
    <property type="evidence" value="ECO:0007669"/>
    <property type="project" value="TreeGrafter"/>
</dbReference>
<dbReference type="PANTHER" id="PTHR24324">
    <property type="entry name" value="HOMEOBOX PROTEIN HHEX"/>
    <property type="match status" value="1"/>
</dbReference>
<evidence type="ECO:0000256" key="4">
    <source>
        <dbReference type="ARBA" id="ARBA00023242"/>
    </source>
</evidence>
<organism evidence="9 10">
    <name type="scientific">Schizosaccharomyces osmophilus</name>
    <dbReference type="NCBI Taxonomy" id="2545709"/>
    <lineage>
        <taxon>Eukaryota</taxon>
        <taxon>Fungi</taxon>
        <taxon>Dikarya</taxon>
        <taxon>Ascomycota</taxon>
        <taxon>Taphrinomycotina</taxon>
        <taxon>Schizosaccharomycetes</taxon>
        <taxon>Schizosaccharomycetales</taxon>
        <taxon>Schizosaccharomycetaceae</taxon>
        <taxon>Schizosaccharomyces</taxon>
    </lineage>
</organism>
<keyword evidence="4 5" id="KW-0539">Nucleus</keyword>
<evidence type="ECO:0000313" key="10">
    <source>
        <dbReference type="Proteomes" id="UP001212411"/>
    </source>
</evidence>
<gene>
    <name evidence="9" type="primary">yox1</name>
    <name evidence="9" type="ORF">SOMG_00860</name>
</gene>
<dbReference type="InterPro" id="IPR001356">
    <property type="entry name" value="HD"/>
</dbReference>
<evidence type="ECO:0000313" key="9">
    <source>
        <dbReference type="EMBL" id="WBW71078.1"/>
    </source>
</evidence>
<feature type="DNA-binding region" description="Homeobox" evidence="5">
    <location>
        <begin position="33"/>
        <end position="94"/>
    </location>
</feature>
<dbReference type="GO" id="GO:0000978">
    <property type="term" value="F:RNA polymerase II cis-regulatory region sequence-specific DNA binding"/>
    <property type="evidence" value="ECO:0007669"/>
    <property type="project" value="TreeGrafter"/>
</dbReference>
<protein>
    <submittedName>
        <fullName evidence="9">MBF complex corepressor Yox1</fullName>
    </submittedName>
</protein>
<evidence type="ECO:0000256" key="5">
    <source>
        <dbReference type="PROSITE-ProRule" id="PRU00108"/>
    </source>
</evidence>
<dbReference type="InterPro" id="IPR009057">
    <property type="entry name" value="Homeodomain-like_sf"/>
</dbReference>
<sequence length="203" mass="23684">MSQDTFSTPKQKSESSELNNHLARDQEDEDLRAKRRRRRTTDAETSILEQYFLKTPKPNLLERQELSKKLNSSMSPRELQIWFQNKRQSLRKNNSLHRARSEIELEGVTPRRQSMITLCESQNGEAELFFLKKTVDNNLNLENKSAKQTRKTDTSENIGKLLSSKVNQPPSPKEDNNSSHRELEECAKSLIELQQRNNHAQHQ</sequence>
<dbReference type="SUPFAM" id="SSF46689">
    <property type="entry name" value="Homeodomain-like"/>
    <property type="match status" value="1"/>
</dbReference>
<feature type="compositionally biased region" description="Polar residues" evidence="7">
    <location>
        <begin position="1"/>
        <end position="10"/>
    </location>
</feature>
<feature type="region of interest" description="Disordered" evidence="7">
    <location>
        <begin position="142"/>
        <end position="203"/>
    </location>
</feature>
<dbReference type="Pfam" id="PF00046">
    <property type="entry name" value="Homeodomain"/>
    <property type="match status" value="1"/>
</dbReference>
<dbReference type="GO" id="GO:0005634">
    <property type="term" value="C:nucleus"/>
    <property type="evidence" value="ECO:0007669"/>
    <property type="project" value="UniProtKB-SubCell"/>
</dbReference>